<dbReference type="EMBL" id="CP017555">
    <property type="protein sequence ID" value="AOW02747.1"/>
    <property type="molecule type" value="Genomic_DNA"/>
</dbReference>
<accession>A0A1D8NAS7</accession>
<organism evidence="1 2">
    <name type="scientific">Yarrowia lipolytica</name>
    <name type="common">Candida lipolytica</name>
    <dbReference type="NCBI Taxonomy" id="4952"/>
    <lineage>
        <taxon>Eukaryota</taxon>
        <taxon>Fungi</taxon>
        <taxon>Dikarya</taxon>
        <taxon>Ascomycota</taxon>
        <taxon>Saccharomycotina</taxon>
        <taxon>Dipodascomycetes</taxon>
        <taxon>Dipodascales</taxon>
        <taxon>Dipodascales incertae sedis</taxon>
        <taxon>Yarrowia</taxon>
    </lineage>
</organism>
<gene>
    <name evidence="1" type="ORF">YALI1_C17314g</name>
</gene>
<name>A0A1D8NAS7_YARLL</name>
<dbReference type="AlphaFoldDB" id="A0A1D8NAS7"/>
<sequence>MWACLSSFRNPAEKPYLTRDPRKTRLASLPRDQSTVSATRKKEEDLQLGIKSDCPYFGQERQLLDTVDVRGCCDICFWPSVLACSIRIEVR</sequence>
<reference evidence="1 2" key="1">
    <citation type="journal article" date="2016" name="PLoS ONE">
        <title>Sequence Assembly of Yarrowia lipolytica Strain W29/CLIB89 Shows Transposable Element Diversity.</title>
        <authorList>
            <person name="Magnan C."/>
            <person name="Yu J."/>
            <person name="Chang I."/>
            <person name="Jahn E."/>
            <person name="Kanomata Y."/>
            <person name="Wu J."/>
            <person name="Zeller M."/>
            <person name="Oakes M."/>
            <person name="Baldi P."/>
            <person name="Sandmeyer S."/>
        </authorList>
    </citation>
    <scope>NUCLEOTIDE SEQUENCE [LARGE SCALE GENOMIC DNA]</scope>
    <source>
        <strain evidence="2">CLIB89(W29)</strain>
    </source>
</reference>
<dbReference type="GeneID" id="94582965"/>
<evidence type="ECO:0000313" key="2">
    <source>
        <dbReference type="Proteomes" id="UP000182444"/>
    </source>
</evidence>
<dbReference type="Proteomes" id="UP000182444">
    <property type="component" value="Chromosome 1C"/>
</dbReference>
<proteinExistence type="predicted"/>
<evidence type="ECO:0000313" key="1">
    <source>
        <dbReference type="EMBL" id="AOW02747.1"/>
    </source>
</evidence>
<dbReference type="VEuPathDB" id="FungiDB:YALI1_C17314g"/>
<dbReference type="RefSeq" id="XP_068138432.1">
    <property type="nucleotide sequence ID" value="XM_068282331.1"/>
</dbReference>
<protein>
    <submittedName>
        <fullName evidence="1">Uncharacterized protein</fullName>
    </submittedName>
</protein>